<dbReference type="PROSITE" id="PS50011">
    <property type="entry name" value="PROTEIN_KINASE_DOM"/>
    <property type="match status" value="1"/>
</dbReference>
<feature type="region of interest" description="Disordered" evidence="6">
    <location>
        <begin position="245"/>
        <end position="273"/>
    </location>
</feature>
<dbReference type="InterPro" id="IPR011009">
    <property type="entry name" value="Kinase-like_dom_sf"/>
</dbReference>
<accession>A0ABU9BBX5</accession>
<evidence type="ECO:0000256" key="4">
    <source>
        <dbReference type="ARBA" id="ARBA00022777"/>
    </source>
</evidence>
<dbReference type="PANTHER" id="PTHR43671:SF13">
    <property type="entry name" value="SERINE_THREONINE-PROTEIN KINASE NEK2"/>
    <property type="match status" value="1"/>
</dbReference>
<keyword evidence="5" id="KW-0067">ATP-binding</keyword>
<evidence type="ECO:0000256" key="2">
    <source>
        <dbReference type="ARBA" id="ARBA00022679"/>
    </source>
</evidence>
<dbReference type="CDD" id="cd14014">
    <property type="entry name" value="STKc_PknB_like"/>
    <property type="match status" value="1"/>
</dbReference>
<comment type="caution">
    <text evidence="8">The sequence shown here is derived from an EMBL/GenBank/DDBJ whole genome shotgun (WGS) entry which is preliminary data.</text>
</comment>
<keyword evidence="9" id="KW-1185">Reference proteome</keyword>
<dbReference type="SMART" id="SM00220">
    <property type="entry name" value="S_TKc"/>
    <property type="match status" value="1"/>
</dbReference>
<evidence type="ECO:0000313" key="9">
    <source>
        <dbReference type="Proteomes" id="UP001368500"/>
    </source>
</evidence>
<dbReference type="SUPFAM" id="SSF56112">
    <property type="entry name" value="Protein kinase-like (PK-like)"/>
    <property type="match status" value="1"/>
</dbReference>
<keyword evidence="4 8" id="KW-0418">Kinase</keyword>
<feature type="domain" description="Protein kinase" evidence="7">
    <location>
        <begin position="85"/>
        <end position="380"/>
    </location>
</feature>
<sequence length="941" mass="100987">MSSSHEFENTQWRDLCQLFDRLLPLPEAQRERELAGSGIAPEVKDDVRGLLDRSSAVDQVRQTMALATEVLPSADAPAWQRLGPWRMVSPIGRGAQGEVWLAERADGAFEGRAAVKVLRPGLDGVRVLERLTQELPRLQRLQHPNIVGLVDAGLTMEGRPYLVSDMARGQPIDRACNGLTLHQRIALFLQLADALTQAHHHLLLHRDLKPSNVRVSGASVLRQSPQARVQPGQVQLLDLGHARAIDPLDEDDPGPPPGVTERPFSPHFASPEQVRGEPLGVASDVYSLGVLLYLSLTGVRPYGRDARSPLEAARSVLLEAPTRPSQLKPDTPGLQRESWPRLRAQLQGDLDAILLKAMAKNVAQRYPTVDALASDLRAWLEHRPVTACRAGRWVRLRKLVRRHRLSSLAVAAGIALGGSALLLLGVQHERRERAVELAQSQRQAALQQLAQARRLAADLGFGLYHRLAAQPSAAGGLRDEVLAETARLLDRLDGDGPNDARWAAQRAAEYHRLSLLQGLERLEGPVVASSAAVQSLGKAVQLAERRGAELAPVSLERGQAEAIVLSQAALWWRAEQPQRAEQALASALAWPAPGGVSARRAQLLAMQAQVLGLSPDLPHLGRWQEACAVADVAAQAAAGTGRATAGSADAEPVTTGHWGLATARAATARADGGAAVLPVDAADAVAPDPSPTEGTPARAAWPVDPVVLATEAQARCRLYEGKTAEAAALLAPVIEAGGHALDGIAGVRLHLLHADIESLRNRPDAARAAWEQARRLALRQGGAMAARWQMPLLLQQLAMQVRTGDGETARRLAEYGLEQLPPVAGASYQALQRRAELLVWAARAWRTTAPGRAHGWAHEAALLMAPVPAAASTDHAARRWWQAQALGEEAAALAALGRPVAAADVARRAVAAWGPASPRELPAVLRPHVEDARQRAQPGRT</sequence>
<organism evidence="8 9">
    <name type="scientific">Pseudaquabacterium rugosum</name>
    <dbReference type="NCBI Taxonomy" id="2984194"/>
    <lineage>
        <taxon>Bacteria</taxon>
        <taxon>Pseudomonadati</taxon>
        <taxon>Pseudomonadota</taxon>
        <taxon>Betaproteobacteria</taxon>
        <taxon>Burkholderiales</taxon>
        <taxon>Sphaerotilaceae</taxon>
        <taxon>Pseudaquabacterium</taxon>
    </lineage>
</organism>
<proteinExistence type="predicted"/>
<feature type="region of interest" description="Disordered" evidence="6">
    <location>
        <begin position="921"/>
        <end position="941"/>
    </location>
</feature>
<dbReference type="Proteomes" id="UP001368500">
    <property type="component" value="Unassembled WGS sequence"/>
</dbReference>
<evidence type="ECO:0000256" key="5">
    <source>
        <dbReference type="ARBA" id="ARBA00022840"/>
    </source>
</evidence>
<keyword evidence="2 8" id="KW-0808">Transferase</keyword>
<dbReference type="EMBL" id="JBBUTF010000014">
    <property type="protein sequence ID" value="MEK8027415.1"/>
    <property type="molecule type" value="Genomic_DNA"/>
</dbReference>
<evidence type="ECO:0000313" key="8">
    <source>
        <dbReference type="EMBL" id="MEK8027415.1"/>
    </source>
</evidence>
<dbReference type="Gene3D" id="1.10.510.10">
    <property type="entry name" value="Transferase(Phosphotransferase) domain 1"/>
    <property type="match status" value="1"/>
</dbReference>
<name>A0ABU9BBX5_9BURK</name>
<reference evidence="8 9" key="1">
    <citation type="submission" date="2024-04" db="EMBL/GenBank/DDBJ databases">
        <title>Novel species of the genus Ideonella isolated from streams.</title>
        <authorList>
            <person name="Lu H."/>
        </authorList>
    </citation>
    <scope>NUCLEOTIDE SEQUENCE [LARGE SCALE GENOMIC DNA]</scope>
    <source>
        <strain evidence="8 9">BYS139W</strain>
    </source>
</reference>
<evidence type="ECO:0000256" key="3">
    <source>
        <dbReference type="ARBA" id="ARBA00022741"/>
    </source>
</evidence>
<protein>
    <recommendedName>
        <fullName evidence="1">non-specific serine/threonine protein kinase</fullName>
        <ecNumber evidence="1">2.7.11.1</ecNumber>
    </recommendedName>
</protein>
<dbReference type="Pfam" id="PF00069">
    <property type="entry name" value="Pkinase"/>
    <property type="match status" value="1"/>
</dbReference>
<evidence type="ECO:0000256" key="6">
    <source>
        <dbReference type="SAM" id="MobiDB-lite"/>
    </source>
</evidence>
<dbReference type="RefSeq" id="WP_341375196.1">
    <property type="nucleotide sequence ID" value="NZ_JBBUTF010000014.1"/>
</dbReference>
<evidence type="ECO:0000259" key="7">
    <source>
        <dbReference type="PROSITE" id="PS50011"/>
    </source>
</evidence>
<gene>
    <name evidence="8" type="ORF">AACH11_15735</name>
</gene>
<dbReference type="InterPro" id="IPR050660">
    <property type="entry name" value="NEK_Ser/Thr_kinase"/>
</dbReference>
<evidence type="ECO:0000256" key="1">
    <source>
        <dbReference type="ARBA" id="ARBA00012513"/>
    </source>
</evidence>
<dbReference type="InterPro" id="IPR000719">
    <property type="entry name" value="Prot_kinase_dom"/>
</dbReference>
<dbReference type="Gene3D" id="3.30.200.20">
    <property type="entry name" value="Phosphorylase Kinase, domain 1"/>
    <property type="match status" value="1"/>
</dbReference>
<dbReference type="EC" id="2.7.11.1" evidence="1"/>
<keyword evidence="3" id="KW-0547">Nucleotide-binding</keyword>
<dbReference type="GO" id="GO:0004674">
    <property type="term" value="F:protein serine/threonine kinase activity"/>
    <property type="evidence" value="ECO:0007669"/>
    <property type="project" value="UniProtKB-EC"/>
</dbReference>
<dbReference type="PANTHER" id="PTHR43671">
    <property type="entry name" value="SERINE/THREONINE-PROTEIN KINASE NEK"/>
    <property type="match status" value="1"/>
</dbReference>